<protein>
    <submittedName>
        <fullName evidence="2">Methyltransferase domain-containing protein</fullName>
    </submittedName>
</protein>
<gene>
    <name evidence="2" type="ORF">SAMN05660976_04119</name>
</gene>
<keyword evidence="2" id="KW-0808">Transferase</keyword>
<reference evidence="2 3" key="1">
    <citation type="submission" date="2016-10" db="EMBL/GenBank/DDBJ databases">
        <authorList>
            <person name="de Groot N.N."/>
        </authorList>
    </citation>
    <scope>NUCLEOTIDE SEQUENCE [LARGE SCALE GENOMIC DNA]</scope>
    <source>
        <strain evidence="2 3">DSM 43357</strain>
    </source>
</reference>
<dbReference type="PANTHER" id="PTHR42912">
    <property type="entry name" value="METHYLTRANSFERASE"/>
    <property type="match status" value="1"/>
</dbReference>
<organism evidence="2 3">
    <name type="scientific">Nonomuraea pusilla</name>
    <dbReference type="NCBI Taxonomy" id="46177"/>
    <lineage>
        <taxon>Bacteria</taxon>
        <taxon>Bacillati</taxon>
        <taxon>Actinomycetota</taxon>
        <taxon>Actinomycetes</taxon>
        <taxon>Streptosporangiales</taxon>
        <taxon>Streptosporangiaceae</taxon>
        <taxon>Nonomuraea</taxon>
    </lineage>
</organism>
<sequence>MTDASHLLSTRASYNALAEEYDRHFARELDGKPLDRGLLGAFAEIVRASDPGPVADLGCGTGIVTAHLDSLGVRAFGVDLSPGMLAVARRNHPELRFEEGSLEALDLPDNHLAAAVCWYSVVHTPPERQPLVFAELARVLRPGGHLLIAFQVGDEPRHFSEVFGHQIALDFHRLRPDRAADQLAQVGLLVTARLVRDPDSTERTSQGFLLARKATP</sequence>
<dbReference type="OrthoDB" id="9805171at2"/>
<evidence type="ECO:0000313" key="3">
    <source>
        <dbReference type="Proteomes" id="UP000198953"/>
    </source>
</evidence>
<name>A0A1H7VFU0_9ACTN</name>
<dbReference type="RefSeq" id="WP_055506496.1">
    <property type="nucleotide sequence ID" value="NZ_BBZG01000004.1"/>
</dbReference>
<dbReference type="GO" id="GO:0008168">
    <property type="term" value="F:methyltransferase activity"/>
    <property type="evidence" value="ECO:0007669"/>
    <property type="project" value="UniProtKB-KW"/>
</dbReference>
<dbReference type="GO" id="GO:0032259">
    <property type="term" value="P:methylation"/>
    <property type="evidence" value="ECO:0007669"/>
    <property type="project" value="UniProtKB-KW"/>
</dbReference>
<evidence type="ECO:0000313" key="2">
    <source>
        <dbReference type="EMBL" id="SEM07739.1"/>
    </source>
</evidence>
<dbReference type="Proteomes" id="UP000198953">
    <property type="component" value="Unassembled WGS sequence"/>
</dbReference>
<keyword evidence="2" id="KW-0489">Methyltransferase</keyword>
<dbReference type="CDD" id="cd02440">
    <property type="entry name" value="AdoMet_MTases"/>
    <property type="match status" value="1"/>
</dbReference>
<dbReference type="AlphaFoldDB" id="A0A1H7VFU0"/>
<evidence type="ECO:0000259" key="1">
    <source>
        <dbReference type="Pfam" id="PF13649"/>
    </source>
</evidence>
<dbReference type="InterPro" id="IPR050508">
    <property type="entry name" value="Methyltransf_Superfamily"/>
</dbReference>
<keyword evidence="3" id="KW-1185">Reference proteome</keyword>
<dbReference type="STRING" id="46177.SAMN05660976_04119"/>
<dbReference type="Pfam" id="PF13649">
    <property type="entry name" value="Methyltransf_25"/>
    <property type="match status" value="1"/>
</dbReference>
<accession>A0A1H7VFU0</accession>
<dbReference type="InterPro" id="IPR041698">
    <property type="entry name" value="Methyltransf_25"/>
</dbReference>
<proteinExistence type="predicted"/>
<dbReference type="EMBL" id="FOBF01000009">
    <property type="protein sequence ID" value="SEM07739.1"/>
    <property type="molecule type" value="Genomic_DNA"/>
</dbReference>
<dbReference type="Gene3D" id="3.40.50.150">
    <property type="entry name" value="Vaccinia Virus protein VP39"/>
    <property type="match status" value="1"/>
</dbReference>
<dbReference type="InterPro" id="IPR029063">
    <property type="entry name" value="SAM-dependent_MTases_sf"/>
</dbReference>
<feature type="domain" description="Methyltransferase" evidence="1">
    <location>
        <begin position="54"/>
        <end position="144"/>
    </location>
</feature>
<dbReference type="PANTHER" id="PTHR42912:SF80">
    <property type="entry name" value="METHYLTRANSFERASE DOMAIN-CONTAINING PROTEIN"/>
    <property type="match status" value="1"/>
</dbReference>
<dbReference type="SUPFAM" id="SSF53335">
    <property type="entry name" value="S-adenosyl-L-methionine-dependent methyltransferases"/>
    <property type="match status" value="1"/>
</dbReference>